<keyword evidence="4" id="KW-1185">Reference proteome</keyword>
<reference evidence="3" key="4">
    <citation type="journal article" date="2015" name="G3 (Bethesda)">
        <title>Genome sequences of three phytopathogenic species of the Magnaporthaceae family of fungi.</title>
        <authorList>
            <person name="Okagaki L.H."/>
            <person name="Nunes C.C."/>
            <person name="Sailsbery J."/>
            <person name="Clay B."/>
            <person name="Brown D."/>
            <person name="John T."/>
            <person name="Oh Y."/>
            <person name="Young N."/>
            <person name="Fitzgerald M."/>
            <person name="Haas B.J."/>
            <person name="Zeng Q."/>
            <person name="Young S."/>
            <person name="Adiconis X."/>
            <person name="Fan L."/>
            <person name="Levin J.Z."/>
            <person name="Mitchell T.K."/>
            <person name="Okubara P.A."/>
            <person name="Farman M.L."/>
            <person name="Kohn L.M."/>
            <person name="Birren B."/>
            <person name="Ma L.-J."/>
            <person name="Dean R.A."/>
        </authorList>
    </citation>
    <scope>NUCLEOTIDE SEQUENCE</scope>
    <source>
        <strain evidence="3">R3-111a-1</strain>
    </source>
</reference>
<evidence type="ECO:0000256" key="1">
    <source>
        <dbReference type="SAM" id="Coils"/>
    </source>
</evidence>
<dbReference type="GeneID" id="20353709"/>
<reference evidence="3" key="5">
    <citation type="submission" date="2018-04" db="UniProtKB">
        <authorList>
            <consortium name="EnsemblFungi"/>
        </authorList>
    </citation>
    <scope>IDENTIFICATION</scope>
    <source>
        <strain evidence="3">R3-111a-1</strain>
    </source>
</reference>
<evidence type="ECO:0000313" key="3">
    <source>
        <dbReference type="EnsemblFungi" id="EJT69142"/>
    </source>
</evidence>
<reference evidence="2" key="3">
    <citation type="submission" date="2010-09" db="EMBL/GenBank/DDBJ databases">
        <title>Annotation of Gaeumannomyces graminis var. tritici R3-111a-1.</title>
        <authorList>
            <consortium name="The Broad Institute Genome Sequencing Platform"/>
            <person name="Ma L.-J."/>
            <person name="Dead R."/>
            <person name="Young S.K."/>
            <person name="Zeng Q."/>
            <person name="Gargeya S."/>
            <person name="Fitzgerald M."/>
            <person name="Haas B."/>
            <person name="Abouelleil A."/>
            <person name="Alvarado L."/>
            <person name="Arachchi H.M."/>
            <person name="Berlin A."/>
            <person name="Brown A."/>
            <person name="Chapman S.B."/>
            <person name="Chen Z."/>
            <person name="Dunbar C."/>
            <person name="Freedman E."/>
            <person name="Gearin G."/>
            <person name="Gellesch M."/>
            <person name="Goldberg J."/>
            <person name="Griggs A."/>
            <person name="Gujja S."/>
            <person name="Heiman D."/>
            <person name="Howarth C."/>
            <person name="Larson L."/>
            <person name="Lui A."/>
            <person name="MacDonald P.J.P."/>
            <person name="Mehta T."/>
            <person name="Montmayeur A."/>
            <person name="Murphy C."/>
            <person name="Neiman D."/>
            <person name="Pearson M."/>
            <person name="Priest M."/>
            <person name="Roberts A."/>
            <person name="Saif S."/>
            <person name="Shea T."/>
            <person name="Shenoy N."/>
            <person name="Sisk P."/>
            <person name="Stolte C."/>
            <person name="Sykes S."/>
            <person name="Yandava C."/>
            <person name="Wortman J."/>
            <person name="Nusbaum C."/>
            <person name="Birren B."/>
        </authorList>
    </citation>
    <scope>NUCLEOTIDE SEQUENCE</scope>
    <source>
        <strain evidence="2">R3-111a-1</strain>
    </source>
</reference>
<reference evidence="2" key="2">
    <citation type="submission" date="2010-07" db="EMBL/GenBank/DDBJ databases">
        <authorList>
            <consortium name="The Broad Institute Genome Sequencing Platform"/>
            <consortium name="Broad Institute Genome Sequencing Center for Infectious Disease"/>
            <person name="Ma L.-J."/>
            <person name="Dead R."/>
            <person name="Young S."/>
            <person name="Zeng Q."/>
            <person name="Koehrsen M."/>
            <person name="Alvarado L."/>
            <person name="Berlin A."/>
            <person name="Chapman S.B."/>
            <person name="Chen Z."/>
            <person name="Freedman E."/>
            <person name="Gellesch M."/>
            <person name="Goldberg J."/>
            <person name="Griggs A."/>
            <person name="Gujja S."/>
            <person name="Heilman E.R."/>
            <person name="Heiman D."/>
            <person name="Hepburn T."/>
            <person name="Howarth C."/>
            <person name="Jen D."/>
            <person name="Larson L."/>
            <person name="Mehta T."/>
            <person name="Neiman D."/>
            <person name="Pearson M."/>
            <person name="Roberts A."/>
            <person name="Saif S."/>
            <person name="Shea T."/>
            <person name="Shenoy N."/>
            <person name="Sisk P."/>
            <person name="Stolte C."/>
            <person name="Sykes S."/>
            <person name="Walk T."/>
            <person name="White J."/>
            <person name="Yandava C."/>
            <person name="Haas B."/>
            <person name="Nusbaum C."/>
            <person name="Birren B."/>
        </authorList>
    </citation>
    <scope>NUCLEOTIDE SEQUENCE</scope>
    <source>
        <strain evidence="2">R3-111a-1</strain>
    </source>
</reference>
<dbReference type="Gene3D" id="1.10.287.1490">
    <property type="match status" value="1"/>
</dbReference>
<dbReference type="EnsemblFungi" id="EJT69142">
    <property type="protein sequence ID" value="EJT69142"/>
    <property type="gene ID" value="GGTG_13251"/>
</dbReference>
<gene>
    <name evidence="3" type="primary">20353709</name>
    <name evidence="2" type="ORF">GGTG_13251</name>
</gene>
<dbReference type="Proteomes" id="UP000006039">
    <property type="component" value="Unassembled WGS sequence"/>
</dbReference>
<proteinExistence type="predicted"/>
<dbReference type="VEuPathDB" id="FungiDB:GGTG_13251"/>
<organism evidence="2">
    <name type="scientific">Gaeumannomyces tritici (strain R3-111a-1)</name>
    <name type="common">Wheat and barley take-all root rot fungus</name>
    <name type="synonym">Gaeumannomyces graminis var. tritici</name>
    <dbReference type="NCBI Taxonomy" id="644352"/>
    <lineage>
        <taxon>Eukaryota</taxon>
        <taxon>Fungi</taxon>
        <taxon>Dikarya</taxon>
        <taxon>Ascomycota</taxon>
        <taxon>Pezizomycotina</taxon>
        <taxon>Sordariomycetes</taxon>
        <taxon>Sordariomycetidae</taxon>
        <taxon>Magnaporthales</taxon>
        <taxon>Magnaporthaceae</taxon>
        <taxon>Gaeumannomyces</taxon>
    </lineage>
</organism>
<keyword evidence="1" id="KW-0175">Coiled coil</keyword>
<name>J3PIC3_GAET3</name>
<feature type="coiled-coil region" evidence="1">
    <location>
        <begin position="120"/>
        <end position="161"/>
    </location>
</feature>
<dbReference type="RefSeq" id="XP_009229421.1">
    <property type="nucleotide sequence ID" value="XM_009231157.1"/>
</dbReference>
<protein>
    <submittedName>
        <fullName evidence="2 3">Uncharacterized protein</fullName>
    </submittedName>
</protein>
<sequence length="212" mass="24772">MEQKNCITVQADRGAILANRSSRPKSIAQHTIRYSRILAAKRKMGTTHQTLVERLQEQLDIKNAQTVSQNQEISALKRQVAERDSEISVLRADIAEFDQEECLETLLRTQDELQTAGTANEALQKNVDILSQKLEKAYGQVEELQKRAGELERQLRGQEVASQSMEELWEKRFAEEQKRMEELLASRWQEERRQERRREIRLRILADGMRRN</sequence>
<evidence type="ECO:0000313" key="2">
    <source>
        <dbReference type="EMBL" id="EJT69142.1"/>
    </source>
</evidence>
<reference evidence="4" key="1">
    <citation type="submission" date="2010-07" db="EMBL/GenBank/DDBJ databases">
        <title>The genome sequence of Gaeumannomyces graminis var. tritici strain R3-111a-1.</title>
        <authorList>
            <consortium name="The Broad Institute Genome Sequencing Platform"/>
            <person name="Ma L.-J."/>
            <person name="Dead R."/>
            <person name="Young S."/>
            <person name="Zeng Q."/>
            <person name="Koehrsen M."/>
            <person name="Alvarado L."/>
            <person name="Berlin A."/>
            <person name="Chapman S.B."/>
            <person name="Chen Z."/>
            <person name="Freedman E."/>
            <person name="Gellesch M."/>
            <person name="Goldberg J."/>
            <person name="Griggs A."/>
            <person name="Gujja S."/>
            <person name="Heilman E.R."/>
            <person name="Heiman D."/>
            <person name="Hepburn T."/>
            <person name="Howarth C."/>
            <person name="Jen D."/>
            <person name="Larson L."/>
            <person name="Mehta T."/>
            <person name="Neiman D."/>
            <person name="Pearson M."/>
            <person name="Roberts A."/>
            <person name="Saif S."/>
            <person name="Shea T."/>
            <person name="Shenoy N."/>
            <person name="Sisk P."/>
            <person name="Stolte C."/>
            <person name="Sykes S."/>
            <person name="Walk T."/>
            <person name="White J."/>
            <person name="Yandava C."/>
            <person name="Haas B."/>
            <person name="Nusbaum C."/>
            <person name="Birren B."/>
        </authorList>
    </citation>
    <scope>NUCLEOTIDE SEQUENCE [LARGE SCALE GENOMIC DNA]</scope>
    <source>
        <strain evidence="4">R3-111a-1</strain>
    </source>
</reference>
<dbReference type="EMBL" id="GL385405">
    <property type="protein sequence ID" value="EJT69142.1"/>
    <property type="molecule type" value="Genomic_DNA"/>
</dbReference>
<evidence type="ECO:0000313" key="4">
    <source>
        <dbReference type="Proteomes" id="UP000006039"/>
    </source>
</evidence>
<accession>J3PIC3</accession>
<dbReference type="AlphaFoldDB" id="J3PIC3"/>
<dbReference type="HOGENOM" id="CLU_1299790_0_0_1"/>